<protein>
    <submittedName>
        <fullName evidence="1">22140_t:CDS:1</fullName>
    </submittedName>
</protein>
<comment type="caution">
    <text evidence="1">The sequence shown here is derived from an EMBL/GenBank/DDBJ whole genome shotgun (WGS) entry which is preliminary data.</text>
</comment>
<dbReference type="EMBL" id="CAJVQB010014279">
    <property type="protein sequence ID" value="CAG8767447.1"/>
    <property type="molecule type" value="Genomic_DNA"/>
</dbReference>
<gene>
    <name evidence="1" type="ORF">GMARGA_LOCUS18151</name>
</gene>
<reference evidence="1 2" key="1">
    <citation type="submission" date="2021-06" db="EMBL/GenBank/DDBJ databases">
        <authorList>
            <person name="Kallberg Y."/>
            <person name="Tangrot J."/>
            <person name="Rosling A."/>
        </authorList>
    </citation>
    <scope>NUCLEOTIDE SEQUENCE [LARGE SCALE GENOMIC DNA]</scope>
    <source>
        <strain evidence="1 2">120-4 pot B 10/14</strain>
    </source>
</reference>
<accession>A0ABN7VG39</accession>
<evidence type="ECO:0000313" key="2">
    <source>
        <dbReference type="Proteomes" id="UP000789901"/>
    </source>
</evidence>
<organism evidence="1 2">
    <name type="scientific">Gigaspora margarita</name>
    <dbReference type="NCBI Taxonomy" id="4874"/>
    <lineage>
        <taxon>Eukaryota</taxon>
        <taxon>Fungi</taxon>
        <taxon>Fungi incertae sedis</taxon>
        <taxon>Mucoromycota</taxon>
        <taxon>Glomeromycotina</taxon>
        <taxon>Glomeromycetes</taxon>
        <taxon>Diversisporales</taxon>
        <taxon>Gigasporaceae</taxon>
        <taxon>Gigaspora</taxon>
    </lineage>
</organism>
<name>A0ABN7VG39_GIGMA</name>
<sequence>MRVSQANTQKTQSFTEYLLKIENGTEPITKNGLIHVPNDMIISSCNNESPVESLIRAMYPNLTKSIMDTSFITNRAILTPLNDDVDKINTEIINKFLVHLVFALTINKSQGQTLSYVCIYLPQPVFSHGQLYVAMSRVKDKQNCKIWIKNEDIKKLNNAYTKNI</sequence>
<dbReference type="Proteomes" id="UP000789901">
    <property type="component" value="Unassembled WGS sequence"/>
</dbReference>
<dbReference type="PANTHER" id="PTHR10492:SF57">
    <property type="entry name" value="ATP-DEPENDENT DNA HELICASE"/>
    <property type="match status" value="1"/>
</dbReference>
<dbReference type="Gene3D" id="3.40.50.300">
    <property type="entry name" value="P-loop containing nucleotide triphosphate hydrolases"/>
    <property type="match status" value="1"/>
</dbReference>
<dbReference type="PANTHER" id="PTHR10492">
    <property type="match status" value="1"/>
</dbReference>
<dbReference type="SUPFAM" id="SSF52540">
    <property type="entry name" value="P-loop containing nucleoside triphosphate hydrolases"/>
    <property type="match status" value="1"/>
</dbReference>
<feature type="non-terminal residue" evidence="1">
    <location>
        <position position="164"/>
    </location>
</feature>
<dbReference type="InterPro" id="IPR027417">
    <property type="entry name" value="P-loop_NTPase"/>
</dbReference>
<proteinExistence type="predicted"/>
<keyword evidence="2" id="KW-1185">Reference proteome</keyword>
<evidence type="ECO:0000313" key="1">
    <source>
        <dbReference type="EMBL" id="CAG8767447.1"/>
    </source>
</evidence>